<name>A0AAD7FVP4_MYCRO</name>
<reference evidence="2" key="1">
    <citation type="submission" date="2023-03" db="EMBL/GenBank/DDBJ databases">
        <title>Massive genome expansion in bonnet fungi (Mycena s.s.) driven by repeated elements and novel gene families across ecological guilds.</title>
        <authorList>
            <consortium name="Lawrence Berkeley National Laboratory"/>
            <person name="Harder C.B."/>
            <person name="Miyauchi S."/>
            <person name="Viragh M."/>
            <person name="Kuo A."/>
            <person name="Thoen E."/>
            <person name="Andreopoulos B."/>
            <person name="Lu D."/>
            <person name="Skrede I."/>
            <person name="Drula E."/>
            <person name="Henrissat B."/>
            <person name="Morin E."/>
            <person name="Kohler A."/>
            <person name="Barry K."/>
            <person name="LaButti K."/>
            <person name="Morin E."/>
            <person name="Salamov A."/>
            <person name="Lipzen A."/>
            <person name="Mereny Z."/>
            <person name="Hegedus B."/>
            <person name="Baldrian P."/>
            <person name="Stursova M."/>
            <person name="Weitz H."/>
            <person name="Taylor A."/>
            <person name="Grigoriev I.V."/>
            <person name="Nagy L.G."/>
            <person name="Martin F."/>
            <person name="Kauserud H."/>
        </authorList>
    </citation>
    <scope>NUCLEOTIDE SEQUENCE</scope>
    <source>
        <strain evidence="2">CBHHK067</strain>
    </source>
</reference>
<evidence type="ECO:0000313" key="3">
    <source>
        <dbReference type="Proteomes" id="UP001221757"/>
    </source>
</evidence>
<feature type="domain" description="TNT" evidence="1">
    <location>
        <begin position="81"/>
        <end position="168"/>
    </location>
</feature>
<comment type="caution">
    <text evidence="2">The sequence shown here is derived from an EMBL/GenBank/DDBJ whole genome shotgun (WGS) entry which is preliminary data.</text>
</comment>
<sequence length="170" mass="18587">CQGTNFTDSQFLCGDVRLGPDILPATGPVATLLTNYHRLGGLCPGDFLAKWTFPNGSYKFPPFDGFQLSTSDMPIEGNQLLLPGMRLDRFGSERGRFLAPADTPFSQRSLPPSSLGPPAVYHVYQVEKDLTALSGEIAGWFGQPGQGTQYFVNMTIRDLLDAEILVEVEN</sequence>
<accession>A0AAD7FVP4</accession>
<gene>
    <name evidence="2" type="ORF">B0H17DRAFT_959284</name>
</gene>
<dbReference type="Proteomes" id="UP001221757">
    <property type="component" value="Unassembled WGS sequence"/>
</dbReference>
<dbReference type="InterPro" id="IPR025331">
    <property type="entry name" value="TNT"/>
</dbReference>
<organism evidence="2 3">
    <name type="scientific">Mycena rosella</name>
    <name type="common">Pink bonnet</name>
    <name type="synonym">Agaricus rosellus</name>
    <dbReference type="NCBI Taxonomy" id="1033263"/>
    <lineage>
        <taxon>Eukaryota</taxon>
        <taxon>Fungi</taxon>
        <taxon>Dikarya</taxon>
        <taxon>Basidiomycota</taxon>
        <taxon>Agaricomycotina</taxon>
        <taxon>Agaricomycetes</taxon>
        <taxon>Agaricomycetidae</taxon>
        <taxon>Agaricales</taxon>
        <taxon>Marasmiineae</taxon>
        <taxon>Mycenaceae</taxon>
        <taxon>Mycena</taxon>
    </lineage>
</organism>
<dbReference type="InterPro" id="IPR053024">
    <property type="entry name" value="Fungal_surface_NADase"/>
</dbReference>
<feature type="non-terminal residue" evidence="2">
    <location>
        <position position="1"/>
    </location>
</feature>
<dbReference type="PANTHER" id="PTHR42059:SF1">
    <property type="entry name" value="TNT DOMAIN-CONTAINING PROTEIN"/>
    <property type="match status" value="1"/>
</dbReference>
<proteinExistence type="predicted"/>
<dbReference type="EMBL" id="JARKIE010000389">
    <property type="protein sequence ID" value="KAJ7646135.1"/>
    <property type="molecule type" value="Genomic_DNA"/>
</dbReference>
<protein>
    <recommendedName>
        <fullName evidence="1">TNT domain-containing protein</fullName>
    </recommendedName>
</protein>
<dbReference type="AlphaFoldDB" id="A0AAD7FVP4"/>
<dbReference type="Pfam" id="PF14021">
    <property type="entry name" value="TNT"/>
    <property type="match status" value="1"/>
</dbReference>
<evidence type="ECO:0000313" key="2">
    <source>
        <dbReference type="EMBL" id="KAJ7646135.1"/>
    </source>
</evidence>
<dbReference type="GO" id="GO:0050135">
    <property type="term" value="F:NADP+ nucleosidase activity"/>
    <property type="evidence" value="ECO:0007669"/>
    <property type="project" value="InterPro"/>
</dbReference>
<evidence type="ECO:0000259" key="1">
    <source>
        <dbReference type="Pfam" id="PF14021"/>
    </source>
</evidence>
<keyword evidence="3" id="KW-1185">Reference proteome</keyword>
<dbReference type="PANTHER" id="PTHR42059">
    <property type="entry name" value="TNT DOMAIN-CONTAINING PROTEIN"/>
    <property type="match status" value="1"/>
</dbReference>